<dbReference type="Pfam" id="PF00583">
    <property type="entry name" value="Acetyltransf_1"/>
    <property type="match status" value="1"/>
</dbReference>
<dbReference type="RefSeq" id="WP_181754984.1">
    <property type="nucleotide sequence ID" value="NZ_JACEOG010000001.1"/>
</dbReference>
<dbReference type="EMBL" id="JACEOG010000001">
    <property type="protein sequence ID" value="MBA4608254.1"/>
    <property type="molecule type" value="Genomic_DNA"/>
</dbReference>
<evidence type="ECO:0000259" key="1">
    <source>
        <dbReference type="PROSITE" id="PS51186"/>
    </source>
</evidence>
<dbReference type="GO" id="GO:0016747">
    <property type="term" value="F:acyltransferase activity, transferring groups other than amino-acyl groups"/>
    <property type="evidence" value="ECO:0007669"/>
    <property type="project" value="InterPro"/>
</dbReference>
<comment type="caution">
    <text evidence="2">The sequence shown here is derived from an EMBL/GenBank/DDBJ whole genome shotgun (WGS) entry which is preliminary data.</text>
</comment>
<accession>A0A838XMP6</accession>
<gene>
    <name evidence="2" type="ORF">H1W00_07170</name>
</gene>
<dbReference type="InterPro" id="IPR016181">
    <property type="entry name" value="Acyl_CoA_acyltransferase"/>
</dbReference>
<name>A0A838XMP6_9ACTN</name>
<dbReference type="Gene3D" id="3.40.630.30">
    <property type="match status" value="1"/>
</dbReference>
<proteinExistence type="predicted"/>
<reference evidence="2 3" key="1">
    <citation type="submission" date="2020-07" db="EMBL/GenBank/DDBJ databases">
        <title>Draft genome and description of Aeromicrobium phoceense strain Marseille-Q0843 isolated from healthy skin swab.</title>
        <authorList>
            <person name="Boxberger M."/>
            <person name="La Scola B."/>
        </authorList>
    </citation>
    <scope>NUCLEOTIDE SEQUENCE [LARGE SCALE GENOMIC DNA]</scope>
    <source>
        <strain evidence="2 3">Marseille-Q0843</strain>
    </source>
</reference>
<keyword evidence="3" id="KW-1185">Reference proteome</keyword>
<keyword evidence="2" id="KW-0808">Transferase</keyword>
<dbReference type="AlphaFoldDB" id="A0A838XMP6"/>
<evidence type="ECO:0000313" key="2">
    <source>
        <dbReference type="EMBL" id="MBA4608254.1"/>
    </source>
</evidence>
<evidence type="ECO:0000313" key="3">
    <source>
        <dbReference type="Proteomes" id="UP000550354"/>
    </source>
</evidence>
<dbReference type="InterPro" id="IPR000182">
    <property type="entry name" value="GNAT_dom"/>
</dbReference>
<protein>
    <submittedName>
        <fullName evidence="2">GNAT family N-acetyltransferase</fullName>
    </submittedName>
</protein>
<dbReference type="SUPFAM" id="SSF55729">
    <property type="entry name" value="Acyl-CoA N-acyltransferases (Nat)"/>
    <property type="match status" value="1"/>
</dbReference>
<organism evidence="2 3">
    <name type="scientific">Aeromicrobium phoceense</name>
    <dbReference type="NCBI Taxonomy" id="2754045"/>
    <lineage>
        <taxon>Bacteria</taxon>
        <taxon>Bacillati</taxon>
        <taxon>Actinomycetota</taxon>
        <taxon>Actinomycetes</taxon>
        <taxon>Propionibacteriales</taxon>
        <taxon>Nocardioidaceae</taxon>
        <taxon>Aeromicrobium</taxon>
    </lineage>
</organism>
<feature type="domain" description="N-acetyltransferase" evidence="1">
    <location>
        <begin position="1"/>
        <end position="203"/>
    </location>
</feature>
<dbReference type="PROSITE" id="PS51186">
    <property type="entry name" value="GNAT"/>
    <property type="match status" value="1"/>
</dbReference>
<dbReference type="Proteomes" id="UP000550354">
    <property type="component" value="Unassembled WGS sequence"/>
</dbReference>
<sequence>MIRIYKPADHDALLDLFARAGVDSASGELWGHLASERMVYLDPYIEFCSDTLFLAEVDNDLVGYLAGCPDSALLPGEDELLTRAIIRHKVMLRPRSMPFFVRSLIDLGAVKLRGGEAASGLGVGRRWPAHLHINLAPEARGTGAAQELMLAWQTWLTNAGSPGCYLQTLVENTRATRFFEKCGFVVHGSTPLVPGVRYQRQPVHQQTMVWSPPPDR</sequence>